<reference evidence="12 13" key="1">
    <citation type="submission" date="2020-03" db="EMBL/GenBank/DDBJ databases">
        <title>Metabolic flexibility allows generalist bacteria to become dominant in a frequently disturbed ecosystem.</title>
        <authorList>
            <person name="Chen Y.-J."/>
            <person name="Leung P.M."/>
            <person name="Bay S.K."/>
            <person name="Hugenholtz P."/>
            <person name="Kessler A.J."/>
            <person name="Shelley G."/>
            <person name="Waite D.W."/>
            <person name="Cook P.L."/>
            <person name="Greening C."/>
        </authorList>
    </citation>
    <scope>NUCLEOTIDE SEQUENCE [LARGE SCALE GENOMIC DNA]</scope>
    <source>
        <strain evidence="12">SS_bin_28</strain>
    </source>
</reference>
<dbReference type="UniPathway" id="UPA00031">
    <property type="reaction ID" value="UER00010"/>
</dbReference>
<evidence type="ECO:0000313" key="13">
    <source>
        <dbReference type="Proteomes" id="UP000547674"/>
    </source>
</evidence>
<evidence type="ECO:0000256" key="5">
    <source>
        <dbReference type="ARBA" id="ARBA00022605"/>
    </source>
</evidence>
<comment type="catalytic activity">
    <reaction evidence="10">
        <text>5-[(5-phospho-1-deoxy-D-ribulos-1-ylimino)methylamino]-1-(5-phospho-beta-D-ribosyl)imidazole-4-carboxamide + L-glutamine = D-erythro-1-(imidazol-4-yl)glycerol 3-phosphate + 5-amino-1-(5-phospho-beta-D-ribosyl)imidazole-4-carboxamide + L-glutamate + H(+)</text>
        <dbReference type="Rhea" id="RHEA:24793"/>
        <dbReference type="ChEBI" id="CHEBI:15378"/>
        <dbReference type="ChEBI" id="CHEBI:29985"/>
        <dbReference type="ChEBI" id="CHEBI:58278"/>
        <dbReference type="ChEBI" id="CHEBI:58359"/>
        <dbReference type="ChEBI" id="CHEBI:58475"/>
        <dbReference type="ChEBI" id="CHEBI:58525"/>
        <dbReference type="EC" id="4.3.2.10"/>
    </reaction>
</comment>
<proteinExistence type="inferred from homology"/>
<evidence type="ECO:0000256" key="1">
    <source>
        <dbReference type="ARBA" id="ARBA00005091"/>
    </source>
</evidence>
<evidence type="ECO:0000256" key="11">
    <source>
        <dbReference type="RuleBase" id="RU003657"/>
    </source>
</evidence>
<dbReference type="GO" id="GO:0000107">
    <property type="term" value="F:imidazoleglycerol-phosphate synthase activity"/>
    <property type="evidence" value="ECO:0007669"/>
    <property type="project" value="InterPro"/>
</dbReference>
<keyword evidence="7 12" id="KW-0456">Lyase</keyword>
<dbReference type="InterPro" id="IPR050064">
    <property type="entry name" value="IGPS_HisA/HisF"/>
</dbReference>
<dbReference type="Pfam" id="PF00977">
    <property type="entry name" value="His_biosynth"/>
    <property type="match status" value="1"/>
</dbReference>
<name>A0A7Y2E9D9_UNCEI</name>
<dbReference type="InterPro" id="IPR006062">
    <property type="entry name" value="His_biosynth"/>
</dbReference>
<evidence type="ECO:0000256" key="7">
    <source>
        <dbReference type="ARBA" id="ARBA00023239"/>
    </source>
</evidence>
<comment type="caution">
    <text evidence="12">The sequence shown here is derived from an EMBL/GenBank/DDBJ whole genome shotgun (WGS) entry which is preliminary data.</text>
</comment>
<evidence type="ECO:0000256" key="9">
    <source>
        <dbReference type="ARBA" id="ARBA00030264"/>
    </source>
</evidence>
<dbReference type="CDD" id="cd04731">
    <property type="entry name" value="HisF"/>
    <property type="match status" value="1"/>
</dbReference>
<dbReference type="SUPFAM" id="SSF51366">
    <property type="entry name" value="Ribulose-phoshate binding barrel"/>
    <property type="match status" value="1"/>
</dbReference>
<organism evidence="12 13">
    <name type="scientific">Eiseniibacteriota bacterium</name>
    <dbReference type="NCBI Taxonomy" id="2212470"/>
    <lineage>
        <taxon>Bacteria</taxon>
        <taxon>Candidatus Eiseniibacteriota</taxon>
    </lineage>
</organism>
<dbReference type="InterPro" id="IPR011060">
    <property type="entry name" value="RibuloseP-bd_barrel"/>
</dbReference>
<evidence type="ECO:0000313" key="12">
    <source>
        <dbReference type="EMBL" id="NNF07631.1"/>
    </source>
</evidence>
<sequence>MLAKRIIPCLDVDEGQVVKGVRFKEIRAMGDPLAYAKRYMDQGADELMFLDITASAEGVRTRRNWLGPVADALDIPLSVGGGIRTLEDMESLLSIGVDKVSMSTAAVLNPDLINEAAKVFGSQFLVLSIDTNWVDSEWLITIKGGREQTQNRTLSWAREAVDRGIGEILLNVMDKDGTREGYALEVTDAVARAVGVPVIASGGVGSAEDIVTVFQETQVQAALAASIFHDGSTTVREVKEACQLAGIEVRPC</sequence>
<evidence type="ECO:0000256" key="4">
    <source>
        <dbReference type="ARBA" id="ARBA00012809"/>
    </source>
</evidence>
<evidence type="ECO:0000256" key="10">
    <source>
        <dbReference type="ARBA" id="ARBA00047838"/>
    </source>
</evidence>
<protein>
    <recommendedName>
        <fullName evidence="4">imidazole glycerol-phosphate synthase</fullName>
        <ecNumber evidence="4">4.3.2.10</ecNumber>
    </recommendedName>
    <alternativeName>
        <fullName evidence="9">IGP synthase cyclase subunit</fullName>
    </alternativeName>
</protein>
<dbReference type="Gene3D" id="3.20.20.70">
    <property type="entry name" value="Aldolase class I"/>
    <property type="match status" value="1"/>
</dbReference>
<comment type="similarity">
    <text evidence="2 11">Belongs to the HisA/HisF family.</text>
</comment>
<evidence type="ECO:0000256" key="6">
    <source>
        <dbReference type="ARBA" id="ARBA00023102"/>
    </source>
</evidence>
<dbReference type="InterPro" id="IPR004651">
    <property type="entry name" value="HisF"/>
</dbReference>
<dbReference type="AlphaFoldDB" id="A0A7Y2E9D9"/>
<keyword evidence="5 11" id="KW-0028">Amino-acid biosynthesis</keyword>
<evidence type="ECO:0000256" key="3">
    <source>
        <dbReference type="ARBA" id="ARBA00011152"/>
    </source>
</evidence>
<dbReference type="GO" id="GO:0016829">
    <property type="term" value="F:lyase activity"/>
    <property type="evidence" value="ECO:0007669"/>
    <property type="project" value="UniProtKB-KW"/>
</dbReference>
<comment type="function">
    <text evidence="8">IGPS catalyzes the conversion of PRFAR and glutamine to IGP, AICAR and glutamate. The HisF subunit catalyzes the cyclization activity that produces IGP and AICAR from PRFAR using the ammonia provided by the HisH subunit.</text>
</comment>
<dbReference type="Proteomes" id="UP000547674">
    <property type="component" value="Unassembled WGS sequence"/>
</dbReference>
<dbReference type="PANTHER" id="PTHR21235">
    <property type="entry name" value="IMIDAZOLE GLYCEROL PHOSPHATE SYNTHASE SUBUNIT HISF/H IGP SYNTHASE SUBUNIT HISF/H"/>
    <property type="match status" value="1"/>
</dbReference>
<gene>
    <name evidence="12" type="primary">hisF</name>
    <name evidence="12" type="ORF">HKN21_12790</name>
</gene>
<comment type="subunit">
    <text evidence="3">Heterodimer of HisH and HisF.</text>
</comment>
<dbReference type="PANTHER" id="PTHR21235:SF2">
    <property type="entry name" value="IMIDAZOLE GLYCEROL PHOSPHATE SYNTHASE HISHF"/>
    <property type="match status" value="1"/>
</dbReference>
<dbReference type="NCBIfam" id="TIGR00735">
    <property type="entry name" value="hisF"/>
    <property type="match status" value="1"/>
</dbReference>
<keyword evidence="6 11" id="KW-0368">Histidine biosynthesis</keyword>
<dbReference type="InterPro" id="IPR013785">
    <property type="entry name" value="Aldolase_TIM"/>
</dbReference>
<dbReference type="EC" id="4.3.2.10" evidence="4"/>
<dbReference type="EMBL" id="JABDJR010000511">
    <property type="protein sequence ID" value="NNF07631.1"/>
    <property type="molecule type" value="Genomic_DNA"/>
</dbReference>
<comment type="pathway">
    <text evidence="1">Amino-acid biosynthesis; L-histidine biosynthesis; L-histidine from 5-phospho-alpha-D-ribose 1-diphosphate: step 5/9.</text>
</comment>
<evidence type="ECO:0000256" key="2">
    <source>
        <dbReference type="ARBA" id="ARBA00009667"/>
    </source>
</evidence>
<accession>A0A7Y2E9D9</accession>
<evidence type="ECO:0000256" key="8">
    <source>
        <dbReference type="ARBA" id="ARBA00025475"/>
    </source>
</evidence>
<dbReference type="GO" id="GO:0000105">
    <property type="term" value="P:L-histidine biosynthetic process"/>
    <property type="evidence" value="ECO:0007669"/>
    <property type="project" value="UniProtKB-UniPathway"/>
</dbReference>